<dbReference type="EMBL" id="KK112077">
    <property type="protein sequence ID" value="KFM56668.1"/>
    <property type="molecule type" value="Genomic_DNA"/>
</dbReference>
<evidence type="ECO:0000313" key="2">
    <source>
        <dbReference type="Proteomes" id="UP000054359"/>
    </source>
</evidence>
<protein>
    <recommendedName>
        <fullName evidence="3">Integrase catalytic domain-containing protein</fullName>
    </recommendedName>
</protein>
<dbReference type="PANTHER" id="PTHR47331">
    <property type="entry name" value="PHD-TYPE DOMAIN-CONTAINING PROTEIN"/>
    <property type="match status" value="1"/>
</dbReference>
<dbReference type="Gene3D" id="3.30.420.10">
    <property type="entry name" value="Ribonuclease H-like superfamily/Ribonuclease H"/>
    <property type="match status" value="1"/>
</dbReference>
<dbReference type="InterPro" id="IPR012337">
    <property type="entry name" value="RNaseH-like_sf"/>
</dbReference>
<dbReference type="InterPro" id="IPR036397">
    <property type="entry name" value="RNaseH_sf"/>
</dbReference>
<dbReference type="GO" id="GO:0003676">
    <property type="term" value="F:nucleic acid binding"/>
    <property type="evidence" value="ECO:0007669"/>
    <property type="project" value="InterPro"/>
</dbReference>
<accession>A0A087SUX9</accession>
<proteinExistence type="predicted"/>
<evidence type="ECO:0000313" key="1">
    <source>
        <dbReference type="EMBL" id="KFM56668.1"/>
    </source>
</evidence>
<dbReference type="AlphaFoldDB" id="A0A087SUX9"/>
<name>A0A087SUX9_STEMI</name>
<reference evidence="1 2" key="1">
    <citation type="submission" date="2013-11" db="EMBL/GenBank/DDBJ databases">
        <title>Genome sequencing of Stegodyphus mimosarum.</title>
        <authorList>
            <person name="Bechsgaard J."/>
        </authorList>
    </citation>
    <scope>NUCLEOTIDE SEQUENCE [LARGE SCALE GENOMIC DNA]</scope>
</reference>
<keyword evidence="2" id="KW-1185">Reference proteome</keyword>
<feature type="non-terminal residue" evidence="1">
    <location>
        <position position="106"/>
    </location>
</feature>
<dbReference type="OrthoDB" id="6430357at2759"/>
<dbReference type="Proteomes" id="UP000054359">
    <property type="component" value="Unassembled WGS sequence"/>
</dbReference>
<gene>
    <name evidence="1" type="ORF">X975_17469</name>
</gene>
<dbReference type="SUPFAM" id="SSF53098">
    <property type="entry name" value="Ribonuclease H-like"/>
    <property type="match status" value="1"/>
</dbReference>
<organism evidence="1 2">
    <name type="scientific">Stegodyphus mimosarum</name>
    <name type="common">African social velvet spider</name>
    <dbReference type="NCBI Taxonomy" id="407821"/>
    <lineage>
        <taxon>Eukaryota</taxon>
        <taxon>Metazoa</taxon>
        <taxon>Ecdysozoa</taxon>
        <taxon>Arthropoda</taxon>
        <taxon>Chelicerata</taxon>
        <taxon>Arachnida</taxon>
        <taxon>Araneae</taxon>
        <taxon>Araneomorphae</taxon>
        <taxon>Entelegynae</taxon>
        <taxon>Eresoidea</taxon>
        <taxon>Eresidae</taxon>
        <taxon>Stegodyphus</taxon>
    </lineage>
</organism>
<evidence type="ECO:0008006" key="3">
    <source>
        <dbReference type="Google" id="ProtNLM"/>
    </source>
</evidence>
<dbReference type="PANTHER" id="PTHR47331:SF5">
    <property type="entry name" value="RIBONUCLEASE H"/>
    <property type="match status" value="1"/>
</dbReference>
<sequence length="106" mass="11598">MDYGSPISIKFNKGLGAKSTKGYTTLFICLATKALHIKAVSDLTTDAFLAALRCFSAIRGAPHHIYSNNKTNFIGANRKLKEIQRLRASLPKNKAVAHHLTQASIE</sequence>
<dbReference type="STRING" id="407821.A0A087SUX9"/>